<dbReference type="GO" id="GO:0016491">
    <property type="term" value="F:oxidoreductase activity"/>
    <property type="evidence" value="ECO:0007669"/>
    <property type="project" value="UniProtKB-KW"/>
</dbReference>
<dbReference type="Gene3D" id="3.50.50.60">
    <property type="entry name" value="FAD/NAD(P)-binding domain"/>
    <property type="match status" value="2"/>
</dbReference>
<sequence>MNKNKIYDCIVIGAGPGGLQAAIYLGRFNREVLLVDRGGGRTWHARHIENFLTQKVISGPEMIRAGIEQAVGFNVKIEKGQVVDIQKNEYFTVRTKEKQHIGKFIVVATGANDNLPPVANIEKFLGMYLFTCIDCDGYRTTGRKLIVLGNSLKTVHLAIAMKEMFTKDITLVLFFLIPPDGYAEVLTEENIRLIIGRPARVLGDKKIEALEMHDGRLIECEVIMSNFGYKLNDSFLTGLGLKRDRDNFKYITSRDYESSLSGLFILGPLTGNDQAIIAAGEGATAAIAINKRLLEH</sequence>
<protein>
    <recommendedName>
        <fullName evidence="3">FAD/NAD(P)-binding domain-containing protein</fullName>
    </recommendedName>
</protein>
<dbReference type="Pfam" id="PF07992">
    <property type="entry name" value="Pyr_redox_2"/>
    <property type="match status" value="1"/>
</dbReference>
<dbReference type="PANTHER" id="PTHR48105">
    <property type="entry name" value="THIOREDOXIN REDUCTASE 1-RELATED-RELATED"/>
    <property type="match status" value="1"/>
</dbReference>
<dbReference type="EMBL" id="OUUY01000060">
    <property type="protein sequence ID" value="SPQ00062.1"/>
    <property type="molecule type" value="Genomic_DNA"/>
</dbReference>
<evidence type="ECO:0000313" key="5">
    <source>
        <dbReference type="Proteomes" id="UP000245125"/>
    </source>
</evidence>
<dbReference type="SUPFAM" id="SSF51905">
    <property type="entry name" value="FAD/NAD(P)-binding domain"/>
    <property type="match status" value="1"/>
</dbReference>
<evidence type="ECO:0000259" key="3">
    <source>
        <dbReference type="Pfam" id="PF07992"/>
    </source>
</evidence>
<accession>A0A2U3QF55</accession>
<evidence type="ECO:0000256" key="2">
    <source>
        <dbReference type="ARBA" id="ARBA00023002"/>
    </source>
</evidence>
<feature type="domain" description="FAD/NAD(P)-binding" evidence="3">
    <location>
        <begin position="7"/>
        <end position="278"/>
    </location>
</feature>
<dbReference type="PRINTS" id="PR00368">
    <property type="entry name" value="FADPNR"/>
</dbReference>
<dbReference type="PRINTS" id="PR00469">
    <property type="entry name" value="PNDRDTASEII"/>
</dbReference>
<dbReference type="AlphaFoldDB" id="A0A2U3QF55"/>
<dbReference type="InterPro" id="IPR036188">
    <property type="entry name" value="FAD/NAD-bd_sf"/>
</dbReference>
<dbReference type="OrthoDB" id="9806179at2"/>
<evidence type="ECO:0000256" key="1">
    <source>
        <dbReference type="ARBA" id="ARBA00022630"/>
    </source>
</evidence>
<organism evidence="4 5">
    <name type="scientific">Candidatus Sulfobium mesophilum</name>
    <dbReference type="NCBI Taxonomy" id="2016548"/>
    <lineage>
        <taxon>Bacteria</taxon>
        <taxon>Pseudomonadati</taxon>
        <taxon>Nitrospirota</taxon>
        <taxon>Nitrospiria</taxon>
        <taxon>Nitrospirales</taxon>
        <taxon>Nitrospiraceae</taxon>
        <taxon>Candidatus Sulfobium</taxon>
    </lineage>
</organism>
<keyword evidence="1" id="KW-0285">Flavoprotein</keyword>
<name>A0A2U3QF55_9BACT</name>
<keyword evidence="2" id="KW-0560">Oxidoreductase</keyword>
<dbReference type="InterPro" id="IPR050097">
    <property type="entry name" value="Ferredoxin-NADP_redctase_2"/>
</dbReference>
<dbReference type="InterPro" id="IPR023753">
    <property type="entry name" value="FAD/NAD-binding_dom"/>
</dbReference>
<reference evidence="5" key="1">
    <citation type="submission" date="2018-03" db="EMBL/GenBank/DDBJ databases">
        <authorList>
            <person name="Zecchin S."/>
        </authorList>
    </citation>
    <scope>NUCLEOTIDE SEQUENCE [LARGE SCALE GENOMIC DNA]</scope>
</reference>
<keyword evidence="5" id="KW-1185">Reference proteome</keyword>
<evidence type="ECO:0000313" key="4">
    <source>
        <dbReference type="EMBL" id="SPQ00062.1"/>
    </source>
</evidence>
<dbReference type="Proteomes" id="UP000245125">
    <property type="component" value="Unassembled WGS sequence"/>
</dbReference>
<proteinExistence type="predicted"/>
<gene>
    <name evidence="4" type="ORF">NBG4_160027</name>
</gene>